<feature type="compositionally biased region" description="Low complexity" evidence="10">
    <location>
        <begin position="356"/>
        <end position="372"/>
    </location>
</feature>
<dbReference type="EMBL" id="KQ460772">
    <property type="protein sequence ID" value="KPJ12499.1"/>
    <property type="molecule type" value="Genomic_DNA"/>
</dbReference>
<feature type="region of interest" description="Disordered" evidence="10">
    <location>
        <begin position="348"/>
        <end position="427"/>
    </location>
</feature>
<keyword evidence="6" id="KW-0804">Transcription</keyword>
<dbReference type="PANTHER" id="PTHR15201:SF1">
    <property type="entry name" value="MEDIATOR OF RNA POLYMERASE II TRANSCRIPTION SUBUNIT 26"/>
    <property type="match status" value="1"/>
</dbReference>
<evidence type="ECO:0000256" key="2">
    <source>
        <dbReference type="ARBA" id="ARBA00009681"/>
    </source>
</evidence>
<name>A0A0N1INX5_PAPMA</name>
<keyword evidence="7 9" id="KW-0539">Nucleus</keyword>
<evidence type="ECO:0000256" key="5">
    <source>
        <dbReference type="ARBA" id="ARBA00023159"/>
    </source>
</evidence>
<feature type="region of interest" description="Disordered" evidence="10">
    <location>
        <begin position="209"/>
        <end position="317"/>
    </location>
</feature>
<evidence type="ECO:0000313" key="12">
    <source>
        <dbReference type="EMBL" id="KPJ12499.1"/>
    </source>
</evidence>
<dbReference type="InterPro" id="IPR035441">
    <property type="entry name" value="TFIIS/LEDGF_dom_sf"/>
</dbReference>
<dbReference type="PANTHER" id="PTHR15201">
    <property type="entry name" value="CRSP70"/>
    <property type="match status" value="1"/>
</dbReference>
<dbReference type="CDD" id="cd00183">
    <property type="entry name" value="TFIIS_I"/>
    <property type="match status" value="1"/>
</dbReference>
<feature type="domain" description="TFIIS N-terminal" evidence="11">
    <location>
        <begin position="64"/>
        <end position="144"/>
    </location>
</feature>
<feature type="compositionally biased region" description="Pro residues" evidence="10">
    <location>
        <begin position="523"/>
        <end position="541"/>
    </location>
</feature>
<keyword evidence="13" id="KW-1185">Reference proteome</keyword>
<comment type="subcellular location">
    <subcellularLocation>
        <location evidence="1 9">Nucleus</location>
    </subcellularLocation>
</comment>
<dbReference type="Pfam" id="PF08711">
    <property type="entry name" value="Med26"/>
    <property type="match status" value="1"/>
</dbReference>
<evidence type="ECO:0000313" key="13">
    <source>
        <dbReference type="Proteomes" id="UP000053240"/>
    </source>
</evidence>
<dbReference type="SMART" id="SM00509">
    <property type="entry name" value="TFS2N"/>
    <property type="match status" value="1"/>
</dbReference>
<gene>
    <name evidence="12" type="ORF">RR48_04394</name>
</gene>
<feature type="region of interest" description="Disordered" evidence="10">
    <location>
        <begin position="146"/>
        <end position="197"/>
    </location>
</feature>
<feature type="compositionally biased region" description="Pro residues" evidence="10">
    <location>
        <begin position="214"/>
        <end position="223"/>
    </location>
</feature>
<dbReference type="InterPro" id="IPR042376">
    <property type="entry name" value="MED26"/>
</dbReference>
<keyword evidence="5" id="KW-0010">Activator</keyword>
<dbReference type="InParanoid" id="A0A0N1INX5"/>
<evidence type="ECO:0000256" key="6">
    <source>
        <dbReference type="ARBA" id="ARBA00023163"/>
    </source>
</evidence>
<dbReference type="GO" id="GO:0070847">
    <property type="term" value="C:core mediator complex"/>
    <property type="evidence" value="ECO:0007669"/>
    <property type="project" value="TreeGrafter"/>
</dbReference>
<evidence type="ECO:0000256" key="7">
    <source>
        <dbReference type="ARBA" id="ARBA00023242"/>
    </source>
</evidence>
<feature type="compositionally biased region" description="Pro residues" evidence="10">
    <location>
        <begin position="399"/>
        <end position="414"/>
    </location>
</feature>
<dbReference type="Gene3D" id="1.20.930.10">
    <property type="entry name" value="Conserved domain common to transcription factors TFIIS, elongin A, CRSP70"/>
    <property type="match status" value="1"/>
</dbReference>
<dbReference type="GO" id="GO:0003712">
    <property type="term" value="F:transcription coregulator activity"/>
    <property type="evidence" value="ECO:0007669"/>
    <property type="project" value="TreeGrafter"/>
</dbReference>
<dbReference type="Proteomes" id="UP000053240">
    <property type="component" value="Unassembled WGS sequence"/>
</dbReference>
<evidence type="ECO:0000256" key="8">
    <source>
        <dbReference type="ARBA" id="ARBA00031968"/>
    </source>
</evidence>
<proteinExistence type="inferred from homology"/>
<evidence type="ECO:0000256" key="3">
    <source>
        <dbReference type="ARBA" id="ARBA00019686"/>
    </source>
</evidence>
<dbReference type="InterPro" id="IPR017923">
    <property type="entry name" value="TFIIS_N"/>
</dbReference>
<evidence type="ECO:0000256" key="9">
    <source>
        <dbReference type="PROSITE-ProRule" id="PRU00649"/>
    </source>
</evidence>
<evidence type="ECO:0000256" key="4">
    <source>
        <dbReference type="ARBA" id="ARBA00023015"/>
    </source>
</evidence>
<evidence type="ECO:0000259" key="11">
    <source>
        <dbReference type="PROSITE" id="PS51319"/>
    </source>
</evidence>
<dbReference type="SUPFAM" id="SSF47676">
    <property type="entry name" value="Conserved domain common to transcription factors TFIIS, elongin A, CRSP70"/>
    <property type="match status" value="1"/>
</dbReference>
<dbReference type="GO" id="GO:0010628">
    <property type="term" value="P:positive regulation of gene expression"/>
    <property type="evidence" value="ECO:0007669"/>
    <property type="project" value="TreeGrafter"/>
</dbReference>
<feature type="region of interest" description="Disordered" evidence="10">
    <location>
        <begin position="522"/>
        <end position="552"/>
    </location>
</feature>
<dbReference type="GO" id="GO:0006357">
    <property type="term" value="P:regulation of transcription by RNA polymerase II"/>
    <property type="evidence" value="ECO:0007669"/>
    <property type="project" value="InterPro"/>
</dbReference>
<sequence>MCVDNGNSTSIYILHNKTQANPQYATSVINYSTKSDIVIGPVATPFTQMMPTKLYKVVDMHAVNEIISILEKINITKELLEVVDMHAVNEIISILEKINITKELLETTRLGKHVNELRRKTTDQTLARRAKILVKRWRDLVIPAVSSPAHTGSNRSSAERQMRRLGGTPLTSPALTRNVVSPAVPSPRMQARPAWGGYESDSQDVILVDDEPPTALPPPPIAPLAPLAPFATQKPLTPTPTTTPTPPIKRQPSPELVHDDKKAKRDKKPKKRRGHSRAGSGTEAGGVGEGDAGVEGGGVWGARNGSAHHERRRNGCRRDALDAYSALVNRMPPAGAKKVKTTKELLEQIQSRGSKPASRPASPSSPASPASPDVMLIEPDSFPKAASPLRNGSSEPGRGAPPPARPASPLPPRSPLDEELAAERETCTCEEEAQETCPAASRRRTAPLHVLALHNALLPGVNGTRAPLHPHQFAVRKLADHERPGLFTSVVPLYKYSDYADDYCVKNLSRVTLCKHIPVDEFAPPPPDIPAPPSPPSPRPYPVDEETEAPEIKPEPECVKTEVMEYECPEVQPEMVSVPSLEPSERLKAPLLSVEDERQFGAEPIVKMEVEEQFVSEPQEHRTVERTKEELDGKGLYALCQRAMDAIPYSYAQAASAPVLSLSAVEQGATLEEVDSCPDELGRPQRAPRFAEWHECARLGDLIALPYVVID</sequence>
<evidence type="ECO:0000256" key="1">
    <source>
        <dbReference type="ARBA" id="ARBA00004123"/>
    </source>
</evidence>
<feature type="compositionally biased region" description="Gly residues" evidence="10">
    <location>
        <begin position="282"/>
        <end position="300"/>
    </location>
</feature>
<organism evidence="12 13">
    <name type="scientific">Papilio machaon</name>
    <name type="common">Old World swallowtail butterfly</name>
    <dbReference type="NCBI Taxonomy" id="76193"/>
    <lineage>
        <taxon>Eukaryota</taxon>
        <taxon>Metazoa</taxon>
        <taxon>Ecdysozoa</taxon>
        <taxon>Arthropoda</taxon>
        <taxon>Hexapoda</taxon>
        <taxon>Insecta</taxon>
        <taxon>Pterygota</taxon>
        <taxon>Neoptera</taxon>
        <taxon>Endopterygota</taxon>
        <taxon>Lepidoptera</taxon>
        <taxon>Glossata</taxon>
        <taxon>Ditrysia</taxon>
        <taxon>Papilionoidea</taxon>
        <taxon>Papilionidae</taxon>
        <taxon>Papilioninae</taxon>
        <taxon>Papilio</taxon>
    </lineage>
</organism>
<feature type="compositionally biased region" description="Pro residues" evidence="10">
    <location>
        <begin position="237"/>
        <end position="249"/>
    </location>
</feature>
<dbReference type="GO" id="GO:0016592">
    <property type="term" value="C:mediator complex"/>
    <property type="evidence" value="ECO:0007669"/>
    <property type="project" value="InterPro"/>
</dbReference>
<reference evidence="12 13" key="1">
    <citation type="journal article" date="2015" name="Nat. Commun.">
        <title>Outbred genome sequencing and CRISPR/Cas9 gene editing in butterflies.</title>
        <authorList>
            <person name="Li X."/>
            <person name="Fan D."/>
            <person name="Zhang W."/>
            <person name="Liu G."/>
            <person name="Zhang L."/>
            <person name="Zhao L."/>
            <person name="Fang X."/>
            <person name="Chen L."/>
            <person name="Dong Y."/>
            <person name="Chen Y."/>
            <person name="Ding Y."/>
            <person name="Zhao R."/>
            <person name="Feng M."/>
            <person name="Zhu Y."/>
            <person name="Feng Y."/>
            <person name="Jiang X."/>
            <person name="Zhu D."/>
            <person name="Xiang H."/>
            <person name="Feng X."/>
            <person name="Li S."/>
            <person name="Wang J."/>
            <person name="Zhang G."/>
            <person name="Kronforst M.R."/>
            <person name="Wang W."/>
        </authorList>
    </citation>
    <scope>NUCLEOTIDE SEQUENCE [LARGE SCALE GENOMIC DNA]</scope>
    <source>
        <strain evidence="12">Ya'a_city_454_Pm</strain>
        <tissue evidence="12">Whole body</tissue>
    </source>
</reference>
<dbReference type="InterPro" id="IPR003617">
    <property type="entry name" value="TFIIS/CRSP70_N_sub"/>
</dbReference>
<feature type="compositionally biased region" description="Polar residues" evidence="10">
    <location>
        <begin position="169"/>
        <end position="179"/>
    </location>
</feature>
<feature type="compositionally biased region" description="Basic residues" evidence="10">
    <location>
        <begin position="264"/>
        <end position="276"/>
    </location>
</feature>
<feature type="compositionally biased region" description="Low complexity" evidence="10">
    <location>
        <begin position="224"/>
        <end position="236"/>
    </location>
</feature>
<dbReference type="STRING" id="76193.A0A0N1INX5"/>
<protein>
    <recommendedName>
        <fullName evidence="3">Mediator of RNA polymerase II transcription subunit 26</fullName>
    </recommendedName>
    <alternativeName>
        <fullName evidence="8">Mediator complex subunit 26</fullName>
    </alternativeName>
</protein>
<dbReference type="AlphaFoldDB" id="A0A0N1INX5"/>
<comment type="similarity">
    <text evidence="2">Belongs to the Mediator complex subunit 26 family.</text>
</comment>
<dbReference type="PROSITE" id="PS51319">
    <property type="entry name" value="TFIIS_N"/>
    <property type="match status" value="1"/>
</dbReference>
<keyword evidence="4" id="KW-0805">Transcription regulation</keyword>
<accession>A0A0N1INX5</accession>
<evidence type="ECO:0000256" key="10">
    <source>
        <dbReference type="SAM" id="MobiDB-lite"/>
    </source>
</evidence>